<evidence type="ECO:0000256" key="3">
    <source>
        <dbReference type="ARBA" id="ARBA00022832"/>
    </source>
</evidence>
<keyword evidence="14" id="KW-1185">Reference proteome</keyword>
<proteinExistence type="inferred from homology"/>
<keyword evidence="2 9" id="KW-0444">Lipid biosynthesis</keyword>
<accession>A0A380G249</accession>
<evidence type="ECO:0000256" key="9">
    <source>
        <dbReference type="HAMAP-Rule" id="MF_01814"/>
    </source>
</evidence>
<protein>
    <recommendedName>
        <fullName evidence="9">Transcription factor FapR</fullName>
    </recommendedName>
    <alternativeName>
        <fullName evidence="9">Fatty acid and phospholipid biosynthesis regulator</fullName>
    </alternativeName>
</protein>
<dbReference type="GO" id="GO:0003677">
    <property type="term" value="F:DNA binding"/>
    <property type="evidence" value="ECO:0007669"/>
    <property type="project" value="UniProtKB-KW"/>
</dbReference>
<dbReference type="AlphaFoldDB" id="A0A380G249"/>
<keyword evidence="3 9" id="KW-0276">Fatty acid metabolism</keyword>
<reference evidence="12 14" key="2">
    <citation type="submission" date="2019-04" db="EMBL/GenBank/DDBJ databases">
        <title>Genomic characterization of Staphylococcus petrasii strains.</title>
        <authorList>
            <person name="Vrbovska V."/>
            <person name="Kovarovic V."/>
            <person name="Maslanova I."/>
            <person name="Indrakova A."/>
            <person name="Petras P."/>
            <person name="Sedo O."/>
            <person name="Svec P."/>
            <person name="Fisarova L."/>
            <person name="Sedlacek I."/>
            <person name="Doskar J."/>
            <person name="Pantucek R."/>
        </authorList>
    </citation>
    <scope>NUCLEOTIDE SEQUENCE [LARGE SCALE GENOMIC DNA]</scope>
    <source>
        <strain evidence="12 14">P5404</strain>
    </source>
</reference>
<sequence length="189" mass="21577">MKMKKDERRQAIQKAIDLNPFMTDSALCEMFGVSIQTIRLDRTYLNIPELRKRIKLVAEQNYEQIRALEANEVIGDLIQVAPNESAQSIIEVTEESVFAKTQIARGHVLFAQANSLCVALIHKSTVLTQESSIKFIEKVKLHDTVRAEAHVTDQTTHHYFIKVNSYVKDTLVFQGTFKMFYISEDEANG</sequence>
<dbReference type="InterPro" id="IPR036388">
    <property type="entry name" value="WH-like_DNA-bd_sf"/>
</dbReference>
<keyword evidence="4 9" id="KW-0805">Transcription regulation</keyword>
<feature type="domain" description="Thioesterase" evidence="10">
    <location>
        <begin position="113"/>
        <end position="168"/>
    </location>
</feature>
<dbReference type="InterPro" id="IPR017275">
    <property type="entry name" value="Transcription_factor_FapR"/>
</dbReference>
<evidence type="ECO:0000313" key="13">
    <source>
        <dbReference type="Proteomes" id="UP000254047"/>
    </source>
</evidence>
<evidence type="ECO:0000256" key="2">
    <source>
        <dbReference type="ARBA" id="ARBA00022516"/>
    </source>
</evidence>
<dbReference type="Gene3D" id="1.10.10.10">
    <property type="entry name" value="Winged helix-like DNA-binding domain superfamily/Winged helix DNA-binding domain"/>
    <property type="match status" value="1"/>
</dbReference>
<keyword evidence="8 9" id="KW-0804">Transcription</keyword>
<dbReference type="GO" id="GO:0003700">
    <property type="term" value="F:DNA-binding transcription factor activity"/>
    <property type="evidence" value="ECO:0007669"/>
    <property type="project" value="UniProtKB-UniRule"/>
</dbReference>
<dbReference type="Gene3D" id="3.10.129.10">
    <property type="entry name" value="Hotdog Thioesterase"/>
    <property type="match status" value="1"/>
</dbReference>
<dbReference type="SUPFAM" id="SSF54637">
    <property type="entry name" value="Thioesterase/thiol ester dehydrase-isomerase"/>
    <property type="match status" value="1"/>
</dbReference>
<dbReference type="Proteomes" id="UP000297598">
    <property type="component" value="Unassembled WGS sequence"/>
</dbReference>
<dbReference type="HAMAP" id="MF_01814">
    <property type="entry name" value="Transcrip_fact_FapR"/>
    <property type="match status" value="1"/>
</dbReference>
<keyword evidence="5 9" id="KW-0443">Lipid metabolism</keyword>
<evidence type="ECO:0000259" key="10">
    <source>
        <dbReference type="Pfam" id="PF03061"/>
    </source>
</evidence>
<dbReference type="PIRSF" id="PIRSF037733">
    <property type="entry name" value="Transcription_factor_FapR"/>
    <property type="match status" value="1"/>
</dbReference>
<dbReference type="OrthoDB" id="1706183at2"/>
<dbReference type="GO" id="GO:0045892">
    <property type="term" value="P:negative regulation of DNA-templated transcription"/>
    <property type="evidence" value="ECO:0007669"/>
    <property type="project" value="UniProtKB-UniRule"/>
</dbReference>
<dbReference type="EMBL" id="SRLS01000009">
    <property type="protein sequence ID" value="TGE17316.1"/>
    <property type="molecule type" value="Genomic_DNA"/>
</dbReference>
<dbReference type="NCBIfam" id="NF003359">
    <property type="entry name" value="PRK04424.1"/>
    <property type="match status" value="1"/>
</dbReference>
<evidence type="ECO:0000256" key="8">
    <source>
        <dbReference type="ARBA" id="ARBA00023163"/>
    </source>
</evidence>
<evidence type="ECO:0000313" key="11">
    <source>
        <dbReference type="EMBL" id="SUM44420.1"/>
    </source>
</evidence>
<name>A0A380G249_9STAP</name>
<keyword evidence="7 9" id="KW-0275">Fatty acid biosynthesis</keyword>
<dbReference type="InterPro" id="IPR029069">
    <property type="entry name" value="HotDog_dom_sf"/>
</dbReference>
<keyword evidence="6 9" id="KW-0238">DNA-binding</keyword>
<dbReference type="GO" id="GO:0045717">
    <property type="term" value="P:negative regulation of fatty acid biosynthetic process"/>
    <property type="evidence" value="ECO:0007669"/>
    <property type="project" value="UniProtKB-UniRule"/>
</dbReference>
<evidence type="ECO:0000256" key="1">
    <source>
        <dbReference type="ARBA" id="ARBA00022491"/>
    </source>
</evidence>
<evidence type="ECO:0000256" key="6">
    <source>
        <dbReference type="ARBA" id="ARBA00023125"/>
    </source>
</evidence>
<evidence type="ECO:0000256" key="5">
    <source>
        <dbReference type="ARBA" id="ARBA00023098"/>
    </source>
</evidence>
<comment type="similarity">
    <text evidence="9">Belongs to the FapR family.</text>
</comment>
<evidence type="ECO:0000313" key="14">
    <source>
        <dbReference type="Proteomes" id="UP000297598"/>
    </source>
</evidence>
<evidence type="ECO:0000256" key="7">
    <source>
        <dbReference type="ARBA" id="ARBA00023160"/>
    </source>
</evidence>
<dbReference type="EMBL" id="UHDO01000001">
    <property type="protein sequence ID" value="SUM44420.1"/>
    <property type="molecule type" value="Genomic_DNA"/>
</dbReference>
<dbReference type="Pfam" id="PF03061">
    <property type="entry name" value="4HBT"/>
    <property type="match status" value="1"/>
</dbReference>
<dbReference type="InterPro" id="IPR006683">
    <property type="entry name" value="Thioestr_dom"/>
</dbReference>
<dbReference type="RefSeq" id="WP_070373179.1">
    <property type="nucleotide sequence ID" value="NZ_JALCXZ010000001.1"/>
</dbReference>
<keyword evidence="1 9" id="KW-0678">Repressor</keyword>
<organism evidence="11 13">
    <name type="scientific">Staphylococcus petrasii</name>
    <dbReference type="NCBI Taxonomy" id="1276936"/>
    <lineage>
        <taxon>Bacteria</taxon>
        <taxon>Bacillati</taxon>
        <taxon>Bacillota</taxon>
        <taxon>Bacilli</taxon>
        <taxon>Bacillales</taxon>
        <taxon>Staphylococcaceae</taxon>
        <taxon>Staphylococcus</taxon>
    </lineage>
</organism>
<comment type="function">
    <text evidence="9">Transcriptional factor involved in regulation of membrane lipid biosynthesis by repressing genes involved in fatty acid and phospholipid metabolism.</text>
</comment>
<dbReference type="Proteomes" id="UP000254047">
    <property type="component" value="Unassembled WGS sequence"/>
</dbReference>
<dbReference type="GO" id="GO:0006633">
    <property type="term" value="P:fatty acid biosynthetic process"/>
    <property type="evidence" value="ECO:0007669"/>
    <property type="project" value="UniProtKB-KW"/>
</dbReference>
<evidence type="ECO:0000256" key="4">
    <source>
        <dbReference type="ARBA" id="ARBA00023015"/>
    </source>
</evidence>
<reference evidence="11 13" key="1">
    <citation type="submission" date="2018-06" db="EMBL/GenBank/DDBJ databases">
        <authorList>
            <consortium name="Pathogen Informatics"/>
            <person name="Doyle S."/>
        </authorList>
    </citation>
    <scope>NUCLEOTIDE SEQUENCE [LARGE SCALE GENOMIC DNA]</scope>
    <source>
        <strain evidence="11 13">NCTC13830</strain>
    </source>
</reference>
<gene>
    <name evidence="9 11" type="primary">fapR</name>
    <name evidence="12" type="ORF">BJR09_07280</name>
    <name evidence="11" type="ORF">NCTC13830_01822</name>
</gene>
<evidence type="ECO:0000313" key="12">
    <source>
        <dbReference type="EMBL" id="TGE17316.1"/>
    </source>
</evidence>